<gene>
    <name evidence="2" type="ORF">BECKTC1821E_GA0114239_10678</name>
</gene>
<dbReference type="EMBL" id="CAADFT010000067">
    <property type="protein sequence ID" value="VFK46595.1"/>
    <property type="molecule type" value="Genomic_DNA"/>
</dbReference>
<protein>
    <submittedName>
        <fullName evidence="2">Uncharacterized protein</fullName>
    </submittedName>
</protein>
<evidence type="ECO:0000256" key="1">
    <source>
        <dbReference type="SAM" id="MobiDB-lite"/>
    </source>
</evidence>
<feature type="region of interest" description="Disordered" evidence="1">
    <location>
        <begin position="73"/>
        <end position="97"/>
    </location>
</feature>
<organism evidence="2">
    <name type="scientific">Candidatus Kentrum sp. TC</name>
    <dbReference type="NCBI Taxonomy" id="2126339"/>
    <lineage>
        <taxon>Bacteria</taxon>
        <taxon>Pseudomonadati</taxon>
        <taxon>Pseudomonadota</taxon>
        <taxon>Gammaproteobacteria</taxon>
        <taxon>Candidatus Kentrum</taxon>
    </lineage>
</organism>
<reference evidence="2" key="1">
    <citation type="submission" date="2019-02" db="EMBL/GenBank/DDBJ databases">
        <authorList>
            <person name="Gruber-Vodicka R. H."/>
            <person name="Seah K. B. B."/>
        </authorList>
    </citation>
    <scope>NUCLEOTIDE SEQUENCE</scope>
    <source>
        <strain evidence="2">BECK_BZ125</strain>
    </source>
</reference>
<name>A0A450YYI3_9GAMM</name>
<evidence type="ECO:0000313" key="2">
    <source>
        <dbReference type="EMBL" id="VFK46595.1"/>
    </source>
</evidence>
<accession>A0A450YYI3</accession>
<sequence length="97" mass="10450">MKQDAGYPKLEMGLDAADRVSIRVLSRGETTASHLISHLANGVRTGGYSSETILEFLQSIISAQTIVSMALGNRISKDRTSPATQDTGADRDRRKGT</sequence>
<proteinExistence type="predicted"/>
<dbReference type="AlphaFoldDB" id="A0A450YYI3"/>
<feature type="compositionally biased region" description="Basic and acidic residues" evidence="1">
    <location>
        <begin position="88"/>
        <end position="97"/>
    </location>
</feature>